<sequence>MGIVLPEIVDRALDLAGVDWPNVDEDDYSEMADGLREFAEKFEGHGGDAHKAITRILGSSEGWAVDAMEKHWSYVRSSHLEKIPEVARIFASVCDRIHDIVVAMKTKATVELSVLAGTIVAELAASGLTLGLSAAAAAGEIVLMRQIVKRLVKEAIEEILAEIAAKLAEPVTAKLEALAVDAALDLAEGAFHPDGGHDSSGGPKLASAGAGMTLASAGGGAGKRTHIDHVEFEYGAGKVSLHGGDLGSKTHVHLGKAKGAFGRTKGKDGFTKAFDSALEKALDAATKTVTRTAKHVSDEIPTRVKAASRHQKGTDRHTGDKADRVEVKGVDGGGKGGDGGGKIPGRTGGAPDDGRKGGDQDPRKEPLKLDSGKQEPEQKGRPVDLRKCDSDPVDVASGQMLMTQRDVELPGTLPLVLRRTHLSDYRWGHWFGANWASTLDERLEQDGHGEGAVWAREDGSLLIYPRLPQPSDTGGVLPSNGPAMAMFHAGHDNGATTYRIHDRATGVSRFFTGSWLNESPAYWLCEIEDRNHNGVTITRTGTGLPQEVVHDGGYRITVDTTDDRVTGLALQTPDGPVTLRTFGYDRLGFVNSVTTSTDATTRFTYDARGQMTAWTDSNDSTYRYEYNGAGRVIRTLGPDGYLSSAFAYEELQGGGRLTHYTDSLGGRKTYRINADYQVTAVTDQLGNTTTHVFQQPDAVTAAGRSDAAAMPATARGERDRVLSTTDPLGRTVRFGYDADGNLALVVRPDGRESTAVHNAFGLPVSVTGFDGRTWHQEYDDRGNRTGVTDPEGRTTRFSYDDKGRLTSVTDPTGAVTRVRSSEAGLTVETTDPLGAVSSCTHDAFGRVVTWTDPVGAVTRAEWDTEGRILTSVHADGSSEHWTHDGEGNCLSHTDRSGGTTRFEYTHFDLLAARTDPGGARHQFTHDTDLRLTQVTNPVGLTWTYVYDAAGRPVAETDFDDRTQTYAYDAAGQVTSRTTALGQRITFDRDLLGRTVRKDADGQVTTYAYDPSGQLGEAVSPDAVIRLERDEQGRVVSESVNGRTLHRHYDRFGRLSGRTTPSGARTAWTYDAAGRRDELTTAGRTLRFAHDAAGKETGRRIGEHLTLEHAYDEMGRRTSQTVTGTEGLVRQRDYHYRADGNLIRIEDSLSGTRTFDLDANGRVTGVSARDWTESYAYDSMGNQTYATWPEHHPGPEARGERVHEGTRVLKAGRFRYEYDAAGRTTLRQKTRLSAKPDTWRYTWDAEDRLTSVTTPDGTLWRYKYDALGRRISKQRICEDGTTVAERVDFTWDGTTLCEQTTVSAETPRPVTLTWDHDGHRPLTQTERLTGPGPGDDADPASALTAAQDEIDSRFYAIVTDLVGTPTELLDENGDTAWHTRTTLWGTTSWSTTSTTYTPLRFPGQYYDPETGLHYNYFRHYDPETSHYLSPDPLGLAPADNPSAYVTNPGEWSDPLGLTPCRTGEIDYGRIDANGRRSGTAAIVTRDMLGTGTRVPRRLKPPGFRNGDTAGDARGHLHPAALGGRGDLPENVVRTDSQTDNGPMNEFEKIVARHVALVGPVLYSSTPHYRPGEDHPHAVTLEAFDDNGWSMRNTFQQPY</sequence>
<dbReference type="InterPro" id="IPR006530">
    <property type="entry name" value="YD"/>
</dbReference>
<dbReference type="Pfam" id="PF20148">
    <property type="entry name" value="DUF6531"/>
    <property type="match status" value="1"/>
</dbReference>
<dbReference type="Pfam" id="PF05593">
    <property type="entry name" value="RHS_repeat"/>
    <property type="match status" value="4"/>
</dbReference>
<keyword evidence="1" id="KW-0677">Repeat</keyword>
<reference evidence="7 8" key="1">
    <citation type="submission" date="2020-09" db="EMBL/GenBank/DDBJ databases">
        <title>A novel species.</title>
        <authorList>
            <person name="Gao J."/>
        </authorList>
    </citation>
    <scope>NUCLEOTIDE SEQUENCE [LARGE SCALE GENOMIC DNA]</scope>
    <source>
        <strain evidence="7 8">CRXT-Y-14</strain>
    </source>
</reference>
<feature type="compositionally biased region" description="Gly residues" evidence="2">
    <location>
        <begin position="330"/>
        <end position="348"/>
    </location>
</feature>
<feature type="domain" description="Teneurin-like YD-shell" evidence="5">
    <location>
        <begin position="1350"/>
        <end position="1430"/>
    </location>
</feature>
<dbReference type="NCBIfam" id="TIGR01643">
    <property type="entry name" value="YD_repeat_2x"/>
    <property type="match status" value="11"/>
</dbReference>
<feature type="region of interest" description="Disordered" evidence="2">
    <location>
        <begin position="1309"/>
        <end position="1339"/>
    </location>
</feature>
<protein>
    <submittedName>
        <fullName evidence="7">RHS repeat protein</fullName>
    </submittedName>
</protein>
<dbReference type="RefSeq" id="WP_188335007.1">
    <property type="nucleotide sequence ID" value="NZ_CP061281.1"/>
</dbReference>
<dbReference type="InterPro" id="IPR044927">
    <property type="entry name" value="Endonuclea_NS_2"/>
</dbReference>
<dbReference type="PANTHER" id="PTHR32305:SF15">
    <property type="entry name" value="PROTEIN RHSA-RELATED"/>
    <property type="match status" value="1"/>
</dbReference>
<keyword evidence="8" id="KW-1185">Reference proteome</keyword>
<dbReference type="Gene3D" id="2.180.10.10">
    <property type="entry name" value="RHS repeat-associated core"/>
    <property type="match status" value="3"/>
</dbReference>
<feature type="domain" description="Type VII secretion system protein EssD-like" evidence="3">
    <location>
        <begin position="1463"/>
        <end position="1581"/>
    </location>
</feature>
<evidence type="ECO:0000259" key="4">
    <source>
        <dbReference type="Pfam" id="PF20148"/>
    </source>
</evidence>
<dbReference type="InterPro" id="IPR022385">
    <property type="entry name" value="Rhs_assc_core"/>
</dbReference>
<dbReference type="Pfam" id="PF25023">
    <property type="entry name" value="TEN_YD-shell"/>
    <property type="match status" value="3"/>
</dbReference>
<dbReference type="Proteomes" id="UP000516428">
    <property type="component" value="Chromosome"/>
</dbReference>
<dbReference type="InterPro" id="IPR031325">
    <property type="entry name" value="RHS_repeat"/>
</dbReference>
<organism evidence="7 8">
    <name type="scientific">Streptomyces xanthii</name>
    <dbReference type="NCBI Taxonomy" id="2768069"/>
    <lineage>
        <taxon>Bacteria</taxon>
        <taxon>Bacillati</taxon>
        <taxon>Actinomycetota</taxon>
        <taxon>Actinomycetes</taxon>
        <taxon>Kitasatosporales</taxon>
        <taxon>Streptomycetaceae</taxon>
        <taxon>Streptomyces</taxon>
    </lineage>
</organism>
<dbReference type="InterPro" id="IPR045351">
    <property type="entry name" value="DUF6531"/>
</dbReference>
<proteinExistence type="predicted"/>
<evidence type="ECO:0000256" key="2">
    <source>
        <dbReference type="SAM" id="MobiDB-lite"/>
    </source>
</evidence>
<dbReference type="EMBL" id="CP061281">
    <property type="protein sequence ID" value="QNS02252.1"/>
    <property type="molecule type" value="Genomic_DNA"/>
</dbReference>
<dbReference type="KEGG" id="sxn:IAG42_00605"/>
<dbReference type="NCBIfam" id="TIGR03696">
    <property type="entry name" value="Rhs_assc_core"/>
    <property type="match status" value="1"/>
</dbReference>
<dbReference type="PANTHER" id="PTHR32305">
    <property type="match status" value="1"/>
</dbReference>
<gene>
    <name evidence="7" type="ORF">IAG42_00605</name>
</gene>
<feature type="domain" description="Teneurin-like YD-shell" evidence="5">
    <location>
        <begin position="1104"/>
        <end position="1273"/>
    </location>
</feature>
<feature type="domain" description="Outer membrane channel protein CpnT-like N-terminal" evidence="6">
    <location>
        <begin position="13"/>
        <end position="140"/>
    </location>
</feature>
<feature type="compositionally biased region" description="Basic and acidic residues" evidence="2">
    <location>
        <begin position="312"/>
        <end position="329"/>
    </location>
</feature>
<feature type="compositionally biased region" description="Basic and acidic residues" evidence="2">
    <location>
        <begin position="352"/>
        <end position="390"/>
    </location>
</feature>
<dbReference type="Pfam" id="PF13930">
    <property type="entry name" value="Endonuclea_NS_2"/>
    <property type="match status" value="1"/>
</dbReference>
<evidence type="ECO:0000259" key="5">
    <source>
        <dbReference type="Pfam" id="PF25023"/>
    </source>
</evidence>
<dbReference type="InterPro" id="IPR050708">
    <property type="entry name" value="T6SS_VgrG/RHS"/>
</dbReference>
<dbReference type="InterPro" id="IPR044929">
    <property type="entry name" value="DNA/RNA_non-sp_Endonuclease_sf"/>
</dbReference>
<evidence type="ECO:0000259" key="3">
    <source>
        <dbReference type="Pfam" id="PF13930"/>
    </source>
</evidence>
<name>A0A7H1B0J7_9ACTN</name>
<evidence type="ECO:0000259" key="6">
    <source>
        <dbReference type="Pfam" id="PF25547"/>
    </source>
</evidence>
<evidence type="ECO:0000313" key="7">
    <source>
        <dbReference type="EMBL" id="QNS02252.1"/>
    </source>
</evidence>
<feature type="domain" description="Teneurin-like YD-shell" evidence="5">
    <location>
        <begin position="838"/>
        <end position="1013"/>
    </location>
</feature>
<evidence type="ECO:0000256" key="1">
    <source>
        <dbReference type="ARBA" id="ARBA00022737"/>
    </source>
</evidence>
<feature type="region of interest" description="Disordered" evidence="2">
    <location>
        <begin position="289"/>
        <end position="391"/>
    </location>
</feature>
<dbReference type="InterPro" id="IPR056823">
    <property type="entry name" value="TEN-like_YD-shell"/>
</dbReference>
<feature type="domain" description="DUF6531" evidence="4">
    <location>
        <begin position="391"/>
        <end position="464"/>
    </location>
</feature>
<feature type="region of interest" description="Disordered" evidence="2">
    <location>
        <begin position="1491"/>
        <end position="1510"/>
    </location>
</feature>
<dbReference type="Gene3D" id="3.40.570.10">
    <property type="entry name" value="Extracellular Endonuclease, subunit A"/>
    <property type="match status" value="1"/>
</dbReference>
<accession>A0A7H1B0J7</accession>
<evidence type="ECO:0000313" key="8">
    <source>
        <dbReference type="Proteomes" id="UP000516428"/>
    </source>
</evidence>
<dbReference type="InterPro" id="IPR057746">
    <property type="entry name" value="CpnT-like_N"/>
</dbReference>
<dbReference type="Pfam" id="PF25547">
    <property type="entry name" value="WXG100_2"/>
    <property type="match status" value="1"/>
</dbReference>